<proteinExistence type="predicted"/>
<dbReference type="AlphaFoldDB" id="Q6H2K2"/>
<evidence type="ECO:0000313" key="2">
    <source>
        <dbReference type="EMBL" id="AAT51740.1"/>
    </source>
</evidence>
<gene>
    <name evidence="2" type="primary">tnpC</name>
</gene>
<reference evidence="2" key="2">
    <citation type="journal article" date="2004" name="Microbiology">
        <title>Novel organization of genes in a phthalate degradation operon of Mycobacterium vanbaalenii PYR-1.</title>
        <authorList>
            <person name="Stingley R.L."/>
            <person name="Brezna B."/>
            <person name="Khan A.A."/>
            <person name="Cerniglia C.E."/>
        </authorList>
    </citation>
    <scope>NUCLEOTIDE SEQUENCE</scope>
    <source>
        <strain evidence="2">PYR-1</strain>
    </source>
</reference>
<organism evidence="2">
    <name type="scientific">Mycolicibacterium vanbaalenii</name>
    <name type="common">Mycobacterium vanbaalenii</name>
    <dbReference type="NCBI Taxonomy" id="110539"/>
    <lineage>
        <taxon>Bacteria</taxon>
        <taxon>Bacillati</taxon>
        <taxon>Actinomycetota</taxon>
        <taxon>Actinomycetes</taxon>
        <taxon>Mycobacteriales</taxon>
        <taxon>Mycobacteriaceae</taxon>
        <taxon>Mycolicibacterium</taxon>
    </lineage>
</organism>
<evidence type="ECO:0000256" key="1">
    <source>
        <dbReference type="SAM" id="MobiDB-lite"/>
    </source>
</evidence>
<reference evidence="2" key="1">
    <citation type="journal article" date="2004" name="Biochem. Biophys. Res. Commun.">
        <title>Molecular characterization of a phenanthrene degradation pathway in Mycobacterium vanbaalenii PYR-1.</title>
        <authorList>
            <person name="Stingley R.L."/>
            <person name="Khan A.A."/>
            <person name="Cerniglia C.E."/>
        </authorList>
    </citation>
    <scope>NUCLEOTIDE SEQUENCE</scope>
    <source>
        <strain evidence="2">PYR-1</strain>
    </source>
</reference>
<protein>
    <submittedName>
        <fullName evidence="2">TnpC</fullName>
    </submittedName>
</protein>
<accession>Q6H2K2</accession>
<feature type="region of interest" description="Disordered" evidence="1">
    <location>
        <begin position="126"/>
        <end position="145"/>
    </location>
</feature>
<name>Q6H2K2_MYCVN</name>
<dbReference type="EMBL" id="AY365117">
    <property type="protein sequence ID" value="AAT51740.1"/>
    <property type="molecule type" value="Genomic_DNA"/>
</dbReference>
<sequence>MRPHQSLDMATPASLFRSRVTDPELHPAADLSRPDEQVSPIPLMAPPNVRSGPLPIEMEARVPPSGVVVIAGLQQLWVGKNYAGLTVTLWIHLTSIHILLADEVIKTVSSRVTTADLERLSLRGVRAGRPDPAGPTLPNSRCNGGPTPVEIERTANRDGIVVVRGQELALGTGVAGTRVTLRFDVGLIHASAGNMLLKTLPNPFPINECQDIRGARPATTALPIAPPAGPQSVQRRVAKDGVVMVAGQRLRVGRTHAGTIVTVVVEDHHFRVLDGIRELSLHARTTTKPIRNFNAHRPRKR</sequence>